<dbReference type="RefSeq" id="WP_238197774.1">
    <property type="nucleotide sequence ID" value="NZ_BPQZ01000021.1"/>
</dbReference>
<name>A0AA37WUL0_9HYPH</name>
<accession>A0AA37WUL0</accession>
<organism evidence="1 2">
    <name type="scientific">Methylobacterium tardum</name>
    <dbReference type="NCBI Taxonomy" id="374432"/>
    <lineage>
        <taxon>Bacteria</taxon>
        <taxon>Pseudomonadati</taxon>
        <taxon>Pseudomonadota</taxon>
        <taxon>Alphaproteobacteria</taxon>
        <taxon>Hyphomicrobiales</taxon>
        <taxon>Methylobacteriaceae</taxon>
        <taxon>Methylobacterium</taxon>
    </lineage>
</organism>
<reference evidence="2" key="1">
    <citation type="journal article" date="2019" name="Int. J. Syst. Evol. Microbiol.">
        <title>The Global Catalogue of Microorganisms (GCM) 10K type strain sequencing project: providing services to taxonomists for standard genome sequencing and annotation.</title>
        <authorList>
            <consortium name="The Broad Institute Genomics Platform"/>
            <consortium name="The Broad Institute Genome Sequencing Center for Infectious Disease"/>
            <person name="Wu L."/>
            <person name="Ma J."/>
        </authorList>
    </citation>
    <scope>NUCLEOTIDE SEQUENCE [LARGE SCALE GENOMIC DNA]</scope>
    <source>
        <strain evidence="2">NBRC 103632</strain>
    </source>
</reference>
<dbReference type="Proteomes" id="UP001157440">
    <property type="component" value="Unassembled WGS sequence"/>
</dbReference>
<proteinExistence type="predicted"/>
<dbReference type="EMBL" id="BSPL01000028">
    <property type="protein sequence ID" value="GLS73646.1"/>
    <property type="molecule type" value="Genomic_DNA"/>
</dbReference>
<sequence length="58" mass="6597">MTVPDDIKPGEVDLAVRADLLREELYADPILGYEQEAIAEQLARIARELTYMPLRRPA</sequence>
<evidence type="ECO:0000313" key="1">
    <source>
        <dbReference type="EMBL" id="GLS73646.1"/>
    </source>
</evidence>
<gene>
    <name evidence="1" type="ORF">GCM10007890_56610</name>
</gene>
<evidence type="ECO:0000313" key="2">
    <source>
        <dbReference type="Proteomes" id="UP001157440"/>
    </source>
</evidence>
<dbReference type="AlphaFoldDB" id="A0AA37WUL0"/>
<keyword evidence="2" id="KW-1185">Reference proteome</keyword>
<comment type="caution">
    <text evidence="1">The sequence shown here is derived from an EMBL/GenBank/DDBJ whole genome shotgun (WGS) entry which is preliminary data.</text>
</comment>
<protein>
    <submittedName>
        <fullName evidence="1">Uncharacterized protein</fullName>
    </submittedName>
</protein>